<dbReference type="AlphaFoldDB" id="A0A6S7BIR7"/>
<sequence length="203" mass="22238">MRRLIVALVTVCTITAAHAQAGKVAPNDTVRQAVETTVKAAKADPAARDGDLKATVKIVQANFLPYTDFQRTTRIAVGPAWNTATPEQQKQLFEQFQLLLVNTYALQLTQIRGQAVKFRIDPPQMGANGKDAVVQSAVTGLDDDLQVGYRLGLTNDGWKIYDIDMMGAWLIRVYQQQFAGEIARGGIDGLIKFLVAHNARVAQ</sequence>
<evidence type="ECO:0000256" key="1">
    <source>
        <dbReference type="SAM" id="SignalP"/>
    </source>
</evidence>
<dbReference type="Gene3D" id="1.10.10.640">
    <property type="entry name" value="phospholipid-binding protein"/>
    <property type="match status" value="1"/>
</dbReference>
<dbReference type="EMBL" id="CADIKM010000037">
    <property type="protein sequence ID" value="CAB3800340.1"/>
    <property type="molecule type" value="Genomic_DNA"/>
</dbReference>
<name>A0A6S7BIR7_9BURK</name>
<dbReference type="Gene3D" id="3.10.450.50">
    <property type="match status" value="1"/>
</dbReference>
<feature type="signal peptide" evidence="1">
    <location>
        <begin position="1"/>
        <end position="19"/>
    </location>
</feature>
<dbReference type="Proteomes" id="UP000494115">
    <property type="component" value="Unassembled WGS sequence"/>
</dbReference>
<proteinExistence type="predicted"/>
<accession>A0A6S7BIR7</accession>
<dbReference type="PANTHER" id="PTHR36573:SF1">
    <property type="entry name" value="INTERMEMBRANE PHOSPHOLIPID TRANSPORT SYSTEM BINDING PROTEIN MLAC"/>
    <property type="match status" value="1"/>
</dbReference>
<dbReference type="InterPro" id="IPR008869">
    <property type="entry name" value="MlaC/ttg2D"/>
</dbReference>
<dbReference type="PANTHER" id="PTHR36573">
    <property type="entry name" value="INTERMEMBRANE PHOSPHOLIPID TRANSPORT SYSTEM BINDING PROTEIN MLAC"/>
    <property type="match status" value="1"/>
</dbReference>
<reference evidence="2 3" key="1">
    <citation type="submission" date="2020-04" db="EMBL/GenBank/DDBJ databases">
        <authorList>
            <person name="De Canck E."/>
        </authorList>
    </citation>
    <scope>NUCLEOTIDE SEQUENCE [LARGE SCALE GENOMIC DNA]</scope>
    <source>
        <strain evidence="2 3">LMG 28138</strain>
    </source>
</reference>
<gene>
    <name evidence="2" type="primary">mlaC_3</name>
    <name evidence="2" type="ORF">LMG28138_04829</name>
</gene>
<evidence type="ECO:0000313" key="3">
    <source>
        <dbReference type="Proteomes" id="UP000494115"/>
    </source>
</evidence>
<dbReference type="PIRSF" id="PIRSF004649">
    <property type="entry name" value="MlaC"/>
    <property type="match status" value="1"/>
</dbReference>
<dbReference type="Pfam" id="PF05494">
    <property type="entry name" value="MlaC"/>
    <property type="match status" value="1"/>
</dbReference>
<protein>
    <submittedName>
        <fullName evidence="2">Intermembrane phospholipid transport system binding protein MlaC</fullName>
    </submittedName>
</protein>
<organism evidence="2 3">
    <name type="scientific">Pararobbsia alpina</name>
    <dbReference type="NCBI Taxonomy" id="621374"/>
    <lineage>
        <taxon>Bacteria</taxon>
        <taxon>Pseudomonadati</taxon>
        <taxon>Pseudomonadota</taxon>
        <taxon>Betaproteobacteria</taxon>
        <taxon>Burkholderiales</taxon>
        <taxon>Burkholderiaceae</taxon>
        <taxon>Pararobbsia</taxon>
    </lineage>
</organism>
<keyword evidence="3" id="KW-1185">Reference proteome</keyword>
<dbReference type="RefSeq" id="WP_175107451.1">
    <property type="nucleotide sequence ID" value="NZ_CADIKM010000037.1"/>
</dbReference>
<feature type="chain" id="PRO_5028854459" evidence="1">
    <location>
        <begin position="20"/>
        <end position="203"/>
    </location>
</feature>
<keyword evidence="1" id="KW-0732">Signal</keyword>
<evidence type="ECO:0000313" key="2">
    <source>
        <dbReference type="EMBL" id="CAB3800340.1"/>
    </source>
</evidence>